<dbReference type="InterPro" id="IPR008278">
    <property type="entry name" value="4-PPantetheinyl_Trfase_dom"/>
</dbReference>
<comment type="catalytic activity">
    <reaction evidence="8">
        <text>apo-[ACP] + CoA = holo-[ACP] + adenosine 3',5'-bisphosphate + H(+)</text>
        <dbReference type="Rhea" id="RHEA:12068"/>
        <dbReference type="Rhea" id="RHEA-COMP:9685"/>
        <dbReference type="Rhea" id="RHEA-COMP:9690"/>
        <dbReference type="ChEBI" id="CHEBI:15378"/>
        <dbReference type="ChEBI" id="CHEBI:29999"/>
        <dbReference type="ChEBI" id="CHEBI:57287"/>
        <dbReference type="ChEBI" id="CHEBI:58343"/>
        <dbReference type="ChEBI" id="CHEBI:64479"/>
        <dbReference type="EC" id="2.7.8.7"/>
    </reaction>
</comment>
<keyword evidence="7 8" id="KW-0275">Fatty acid biosynthesis</keyword>
<dbReference type="AlphaFoldDB" id="E5XNQ6"/>
<dbReference type="InterPro" id="IPR002582">
    <property type="entry name" value="ACPS"/>
</dbReference>
<proteinExistence type="inferred from homology"/>
<evidence type="ECO:0000313" key="11">
    <source>
        <dbReference type="Proteomes" id="UP000004816"/>
    </source>
</evidence>
<evidence type="ECO:0000256" key="8">
    <source>
        <dbReference type="HAMAP-Rule" id="MF_00101"/>
    </source>
</evidence>
<evidence type="ECO:0000256" key="7">
    <source>
        <dbReference type="ARBA" id="ARBA00023160"/>
    </source>
</evidence>
<comment type="caution">
    <text evidence="10">The sequence shown here is derived from an EMBL/GenBank/DDBJ whole genome shotgun (WGS) entry which is preliminary data.</text>
</comment>
<accession>E5XNQ6</accession>
<keyword evidence="1 8" id="KW-0444">Lipid biosynthesis</keyword>
<evidence type="ECO:0000256" key="3">
    <source>
        <dbReference type="ARBA" id="ARBA00022723"/>
    </source>
</evidence>
<evidence type="ECO:0000256" key="1">
    <source>
        <dbReference type="ARBA" id="ARBA00022516"/>
    </source>
</evidence>
<evidence type="ECO:0000256" key="6">
    <source>
        <dbReference type="ARBA" id="ARBA00023098"/>
    </source>
</evidence>
<organism evidence="10 11">
    <name type="scientific">Segniliparus rugosus (strain ATCC BAA-974 / DSM 45345 / CCUG 50838 / CIP 108380 / JCM 13579 / CDC 945)</name>
    <dbReference type="NCBI Taxonomy" id="679197"/>
    <lineage>
        <taxon>Bacteria</taxon>
        <taxon>Bacillati</taxon>
        <taxon>Actinomycetota</taxon>
        <taxon>Actinomycetes</taxon>
        <taxon>Mycobacteriales</taxon>
        <taxon>Segniliparaceae</taxon>
        <taxon>Segniliparus</taxon>
    </lineage>
</organism>
<dbReference type="eggNOG" id="COG0736">
    <property type="taxonomic scope" value="Bacteria"/>
</dbReference>
<dbReference type="SUPFAM" id="SSF56214">
    <property type="entry name" value="4'-phosphopantetheinyl transferase"/>
    <property type="match status" value="1"/>
</dbReference>
<comment type="cofactor">
    <cofactor evidence="8">
        <name>Mg(2+)</name>
        <dbReference type="ChEBI" id="CHEBI:18420"/>
    </cofactor>
</comment>
<evidence type="ECO:0000259" key="9">
    <source>
        <dbReference type="Pfam" id="PF01648"/>
    </source>
</evidence>
<gene>
    <name evidence="8" type="primary">acpS</name>
    <name evidence="10" type="ORF">HMPREF9336_01127</name>
</gene>
<dbReference type="Proteomes" id="UP000004816">
    <property type="component" value="Unassembled WGS sequence"/>
</dbReference>
<dbReference type="EC" id="2.7.8.7" evidence="8"/>
<keyword evidence="8" id="KW-0963">Cytoplasm</keyword>
<protein>
    <recommendedName>
        <fullName evidence="8">Holo-[acyl-carrier-protein] synthase</fullName>
        <shortName evidence="8">Holo-ACP synthase</shortName>
        <ecNumber evidence="8">2.7.8.7</ecNumber>
    </recommendedName>
    <alternativeName>
        <fullName evidence="8">4'-phosphopantetheinyl transferase AcpS</fullName>
    </alternativeName>
</protein>
<dbReference type="Gene3D" id="3.90.470.20">
    <property type="entry name" value="4'-phosphopantetheinyl transferase domain"/>
    <property type="match status" value="1"/>
</dbReference>
<evidence type="ECO:0000313" key="10">
    <source>
        <dbReference type="EMBL" id="EFV14046.1"/>
    </source>
</evidence>
<dbReference type="EMBL" id="ACZI02000003">
    <property type="protein sequence ID" value="EFV14046.1"/>
    <property type="molecule type" value="Genomic_DNA"/>
</dbReference>
<evidence type="ECO:0000256" key="2">
    <source>
        <dbReference type="ARBA" id="ARBA00022679"/>
    </source>
</evidence>
<dbReference type="NCBIfam" id="TIGR00556">
    <property type="entry name" value="pantethn_trn"/>
    <property type="match status" value="1"/>
</dbReference>
<dbReference type="HAMAP" id="MF_00101">
    <property type="entry name" value="AcpS"/>
    <property type="match status" value="1"/>
</dbReference>
<sequence length="123" mass="12863">MTVWMGVDLVAVEEVETAVAVFGARYLNRVFTEGELEQCAGDARRLAARFAAKEAVVKALKLQGDLPASPRDVEVVSAPDGPKVRLSGAVAAAAEERGWGQRVVSFSHTDCCAAAVFIATGAG</sequence>
<keyword evidence="2 8" id="KW-0808">Transferase</keyword>
<keyword evidence="6 8" id="KW-0443">Lipid metabolism</keyword>
<dbReference type="STRING" id="679197.HMPREF9336_01127"/>
<dbReference type="GO" id="GO:0005737">
    <property type="term" value="C:cytoplasm"/>
    <property type="evidence" value="ECO:0007669"/>
    <property type="project" value="UniProtKB-SubCell"/>
</dbReference>
<dbReference type="Pfam" id="PF01648">
    <property type="entry name" value="ACPS"/>
    <property type="match status" value="1"/>
</dbReference>
<dbReference type="RefSeq" id="WP_007468664.1">
    <property type="nucleotide sequence ID" value="NZ_KI391954.1"/>
</dbReference>
<keyword evidence="11" id="KW-1185">Reference proteome</keyword>
<reference evidence="10 11" key="1">
    <citation type="journal article" date="2011" name="Stand. Genomic Sci.">
        <title>High quality draft genome sequence of Segniliparus rugosus CDC 945(T)= (ATCC BAA-974(T)).</title>
        <authorList>
            <person name="Earl A.M."/>
            <person name="Desjardins C.A."/>
            <person name="Fitzgerald M.G."/>
            <person name="Arachchi H.M."/>
            <person name="Zeng Q."/>
            <person name="Mehta T."/>
            <person name="Griggs A."/>
            <person name="Birren B.W."/>
            <person name="Toney N.C."/>
            <person name="Carr J."/>
            <person name="Posey J."/>
            <person name="Butler W.R."/>
        </authorList>
    </citation>
    <scope>NUCLEOTIDE SEQUENCE [LARGE SCALE GENOMIC DNA]</scope>
    <source>
        <strain evidence="11">ATCC BAA-974 / DSM 45345 / CCUG 50838 / CIP 108380 / JCM 13579 / CDC 945</strain>
    </source>
</reference>
<evidence type="ECO:0000256" key="5">
    <source>
        <dbReference type="ARBA" id="ARBA00022842"/>
    </source>
</evidence>
<dbReference type="InterPro" id="IPR004568">
    <property type="entry name" value="Ppantetheine-prot_Trfase_dom"/>
</dbReference>
<dbReference type="HOGENOM" id="CLU_089696_0_1_11"/>
<feature type="binding site" evidence="8">
    <location>
        <position position="54"/>
    </location>
    <ligand>
        <name>Mg(2+)</name>
        <dbReference type="ChEBI" id="CHEBI:18420"/>
    </ligand>
</feature>
<dbReference type="GO" id="GO:0006633">
    <property type="term" value="P:fatty acid biosynthetic process"/>
    <property type="evidence" value="ECO:0007669"/>
    <property type="project" value="UniProtKB-UniRule"/>
</dbReference>
<name>E5XNQ6_SEGRC</name>
<dbReference type="GO" id="GO:0000287">
    <property type="term" value="F:magnesium ion binding"/>
    <property type="evidence" value="ECO:0007669"/>
    <property type="project" value="UniProtKB-UniRule"/>
</dbReference>
<keyword evidence="3 8" id="KW-0479">Metal-binding</keyword>
<evidence type="ECO:0000256" key="4">
    <source>
        <dbReference type="ARBA" id="ARBA00022832"/>
    </source>
</evidence>
<comment type="subcellular location">
    <subcellularLocation>
        <location evidence="8">Cytoplasm</location>
    </subcellularLocation>
</comment>
<comment type="similarity">
    <text evidence="8">Belongs to the P-Pant transferase superfamily. AcpS family.</text>
</comment>
<dbReference type="GO" id="GO:0008897">
    <property type="term" value="F:holo-[acyl-carrier-protein] synthase activity"/>
    <property type="evidence" value="ECO:0007669"/>
    <property type="project" value="UniProtKB-UniRule"/>
</dbReference>
<keyword evidence="4 8" id="KW-0276">Fatty acid metabolism</keyword>
<feature type="domain" description="4'-phosphopantetheinyl transferase" evidence="9">
    <location>
        <begin position="5"/>
        <end position="82"/>
    </location>
</feature>
<keyword evidence="5 8" id="KW-0460">Magnesium</keyword>
<dbReference type="InterPro" id="IPR037143">
    <property type="entry name" value="4-PPantetheinyl_Trfase_dom_sf"/>
</dbReference>
<comment type="function">
    <text evidence="8">Transfers the 4'-phosphopantetheine moiety from coenzyme A to a Ser of acyl-carrier-protein.</text>
</comment>
<feature type="binding site" evidence="8">
    <location>
        <position position="8"/>
    </location>
    <ligand>
        <name>Mg(2+)</name>
        <dbReference type="ChEBI" id="CHEBI:18420"/>
    </ligand>
</feature>